<protein>
    <submittedName>
        <fullName evidence="2">Uncharacterized protein</fullName>
    </submittedName>
</protein>
<feature type="region of interest" description="Disordered" evidence="1">
    <location>
        <begin position="316"/>
        <end position="385"/>
    </location>
</feature>
<organism evidence="2 3">
    <name type="scientific">Dryococelus australis</name>
    <dbReference type="NCBI Taxonomy" id="614101"/>
    <lineage>
        <taxon>Eukaryota</taxon>
        <taxon>Metazoa</taxon>
        <taxon>Ecdysozoa</taxon>
        <taxon>Arthropoda</taxon>
        <taxon>Hexapoda</taxon>
        <taxon>Insecta</taxon>
        <taxon>Pterygota</taxon>
        <taxon>Neoptera</taxon>
        <taxon>Polyneoptera</taxon>
        <taxon>Phasmatodea</taxon>
        <taxon>Verophasmatodea</taxon>
        <taxon>Anareolatae</taxon>
        <taxon>Phasmatidae</taxon>
        <taxon>Eurycanthinae</taxon>
        <taxon>Dryococelus</taxon>
    </lineage>
</organism>
<feature type="compositionally biased region" description="Pro residues" evidence="1">
    <location>
        <begin position="322"/>
        <end position="331"/>
    </location>
</feature>
<accession>A0ABQ9GVS6</accession>
<reference evidence="2 3" key="1">
    <citation type="submission" date="2023-02" db="EMBL/GenBank/DDBJ databases">
        <title>LHISI_Scaffold_Assembly.</title>
        <authorList>
            <person name="Stuart O.P."/>
            <person name="Cleave R."/>
            <person name="Magrath M.J.L."/>
            <person name="Mikheyev A.S."/>
        </authorList>
    </citation>
    <scope>NUCLEOTIDE SEQUENCE [LARGE SCALE GENOMIC DNA]</scope>
    <source>
        <strain evidence="2">Daus_M_001</strain>
        <tissue evidence="2">Leg muscle</tissue>
    </source>
</reference>
<name>A0ABQ9GVS6_9NEOP</name>
<sequence length="1178" mass="129145">MRRPASKESPRDLVSPDTLLKDVHDKSEEKEGWREKGGSFIVFRECCCFLLKAGIFAVGRKLNRNLEPRLRLMSATRRKEGRGRQLCRDVRQPRATNSSCKTKQAGWKLKGCQRGCFLARSQVIYQRSNYLELLFLYKSTLTSVRAGVCDGASRVTRTAGGEAKQRCPRSVGGGGLVRSRLISSHGLGSIMTPLPSFTLLKELIKGDPEVRAVSLLSHPSDTDARGRALASGCPVLGPYPATFDVWGSGILPRLISNELISPHNHDEETLSQAKFVRHNLERAKTEIWTSLKSEVSRADEIEAKRLWSSVGMSGRWKREIPENPPPPPPPTSGIFRHDSHVQNSGGNPTGNRNPVHLGGGVSSLNTTPPRPLNPVRSMLRQGRATSASRAVVIANKFRGIEREVRKGLYKLGAMAAPGAILPASPEALPESCQTRGPPRDVVVQRVMAEGMQLTSTTVAERLACSTPTKVNWVQSPAGSLLVRGFSRDFPIRSGAGMLGRRKREISEKIPSTSDTVRFDSPSVKNRESNQVRPLWDARTLNHYAKLGPYHSNLIRTVQRHDGKTARLARKSDDALGLRVGVARIAPSLLDLRSAERTSVGLSGLQFCRADVTATLLFIGCYSNFVVSGLSCRVRRGIVTPALHTSLIASIADKLWPDDVGPLPYARSCPMLGGKTPGLRRLYGGKTPSLWRLYGGKTPSLLRLYGARRRACGGWMAARHPAYGGCMAARRPAYGGCMVARHPAYCGCMVQDAGPAAAVWRQDTQPMAAVWWQDTQPIAAVWCKTPGLRRLDGGKTPSLWRLYGGKTPSIWRLYGGKTPGLLRLDGGKTPSLWRLYGGKTPSLWRLYGGKTPGLGLVGPFFSNGRTTGEFDRYQVARTHCASSSTTLYAVHDQVDWPMRMCRVPTQIFTFNTVMFMCVGTLKHTVYATKVRMLDAHERSDCDRLGKVSAESLVEARYERQGCTPVQCSARRGDERIGAHVSVAPSAPTLLGLRRAKSLQPGGHLNCRLPAGSFPAMRNTSSTASERKVAHSEGSHVADVISRLPRRWQRTTHASMLLSTLAHSAGGGPTIKEVDLVVLKNVKCSDPHCWILRAADCGCVMNGLGCIGPWKHPDVSLHSWVSGFATTIGRPRMSRISQTDGLFWRKGRGWLPNRTLSTFTHGVEIIGISAEGRRLSRCHD</sequence>
<evidence type="ECO:0000256" key="1">
    <source>
        <dbReference type="SAM" id="MobiDB-lite"/>
    </source>
</evidence>
<feature type="compositionally biased region" description="Basic and acidic residues" evidence="1">
    <location>
        <begin position="19"/>
        <end position="30"/>
    </location>
</feature>
<evidence type="ECO:0000313" key="2">
    <source>
        <dbReference type="EMBL" id="KAJ8876140.1"/>
    </source>
</evidence>
<gene>
    <name evidence="2" type="ORF">PR048_024049</name>
</gene>
<feature type="compositionally biased region" description="Basic and acidic residues" evidence="1">
    <location>
        <begin position="1"/>
        <end position="11"/>
    </location>
</feature>
<comment type="caution">
    <text evidence="2">The sequence shown here is derived from an EMBL/GenBank/DDBJ whole genome shotgun (WGS) entry which is preliminary data.</text>
</comment>
<evidence type="ECO:0000313" key="3">
    <source>
        <dbReference type="Proteomes" id="UP001159363"/>
    </source>
</evidence>
<dbReference type="Proteomes" id="UP001159363">
    <property type="component" value="Chromosome 8"/>
</dbReference>
<proteinExistence type="predicted"/>
<keyword evidence="3" id="KW-1185">Reference proteome</keyword>
<dbReference type="EMBL" id="JARBHB010000009">
    <property type="protein sequence ID" value="KAJ8876140.1"/>
    <property type="molecule type" value="Genomic_DNA"/>
</dbReference>
<feature type="compositionally biased region" description="Polar residues" evidence="1">
    <location>
        <begin position="341"/>
        <end position="352"/>
    </location>
</feature>
<feature type="region of interest" description="Disordered" evidence="1">
    <location>
        <begin position="1"/>
        <end position="30"/>
    </location>
</feature>